<evidence type="ECO:0000313" key="2">
    <source>
        <dbReference type="EMBL" id="KRN50266.1"/>
    </source>
</evidence>
<dbReference type="EMBL" id="JQBL01000011">
    <property type="protein sequence ID" value="KRN50266.1"/>
    <property type="molecule type" value="Genomic_DNA"/>
</dbReference>
<feature type="transmembrane region" description="Helical" evidence="1">
    <location>
        <begin position="128"/>
        <end position="148"/>
    </location>
</feature>
<dbReference type="RefSeq" id="WP_031589116.1">
    <property type="nucleotide sequence ID" value="NZ_JNKN01000012.1"/>
</dbReference>
<evidence type="ECO:0000313" key="3">
    <source>
        <dbReference type="Proteomes" id="UP000051841"/>
    </source>
</evidence>
<feature type="transmembrane region" description="Helical" evidence="1">
    <location>
        <begin position="97"/>
        <end position="116"/>
    </location>
</feature>
<feature type="transmembrane region" description="Helical" evidence="1">
    <location>
        <begin position="185"/>
        <end position="208"/>
    </location>
</feature>
<accession>A0A0R2HLA7</accession>
<evidence type="ECO:0008006" key="4">
    <source>
        <dbReference type="Google" id="ProtNLM"/>
    </source>
</evidence>
<protein>
    <recommendedName>
        <fullName evidence="4">Integral membrane protein</fullName>
    </recommendedName>
</protein>
<gene>
    <name evidence="2" type="ORF">IV49_GL000276</name>
</gene>
<proteinExistence type="predicted"/>
<organism evidence="2 3">
    <name type="scientific">Kandleria vitulina DSM 20405</name>
    <dbReference type="NCBI Taxonomy" id="1410657"/>
    <lineage>
        <taxon>Bacteria</taxon>
        <taxon>Bacillati</taxon>
        <taxon>Bacillota</taxon>
        <taxon>Erysipelotrichia</taxon>
        <taxon>Erysipelotrichales</taxon>
        <taxon>Coprobacillaceae</taxon>
        <taxon>Kandleria</taxon>
    </lineage>
</organism>
<dbReference type="Proteomes" id="UP000051841">
    <property type="component" value="Unassembled WGS sequence"/>
</dbReference>
<dbReference type="InterPro" id="IPR010178">
    <property type="entry name" value="Lit"/>
</dbReference>
<evidence type="ECO:0000256" key="1">
    <source>
        <dbReference type="SAM" id="Phobius"/>
    </source>
</evidence>
<reference evidence="2 3" key="1">
    <citation type="journal article" date="2015" name="Genome Announc.">
        <title>Expanding the biotechnology potential of lactobacilli through comparative genomics of 213 strains and associated genera.</title>
        <authorList>
            <person name="Sun Z."/>
            <person name="Harris H.M."/>
            <person name="McCann A."/>
            <person name="Guo C."/>
            <person name="Argimon S."/>
            <person name="Zhang W."/>
            <person name="Yang X."/>
            <person name="Jeffery I.B."/>
            <person name="Cooney J.C."/>
            <person name="Kagawa T.F."/>
            <person name="Liu W."/>
            <person name="Song Y."/>
            <person name="Salvetti E."/>
            <person name="Wrobel A."/>
            <person name="Rasinkangas P."/>
            <person name="Parkhill J."/>
            <person name="Rea M.C."/>
            <person name="O'Sullivan O."/>
            <person name="Ritari J."/>
            <person name="Douillard F.P."/>
            <person name="Paul Ross R."/>
            <person name="Yang R."/>
            <person name="Briner A.E."/>
            <person name="Felis G.E."/>
            <person name="de Vos W.M."/>
            <person name="Barrangou R."/>
            <person name="Klaenhammer T.R."/>
            <person name="Caufield P.W."/>
            <person name="Cui Y."/>
            <person name="Zhang H."/>
            <person name="O'Toole P.W."/>
        </authorList>
    </citation>
    <scope>NUCLEOTIDE SEQUENCE [LARGE SCALE GENOMIC DNA]</scope>
    <source>
        <strain evidence="2 3">DSM 20405</strain>
    </source>
</reference>
<comment type="caution">
    <text evidence="2">The sequence shown here is derived from an EMBL/GenBank/DDBJ whole genome shotgun (WGS) entry which is preliminary data.</text>
</comment>
<keyword evidence="3" id="KW-1185">Reference proteome</keyword>
<dbReference type="NCBIfam" id="TIGR01906">
    <property type="entry name" value="integ_TIGR01906"/>
    <property type="match status" value="1"/>
</dbReference>
<keyword evidence="1" id="KW-0812">Transmembrane</keyword>
<dbReference type="AlphaFoldDB" id="A0A0R2HLA7"/>
<sequence length="215" mass="24844">MRYFLNNARGKDIFTGLLFSLAIIIGAVLLVTFCPIIYQVGISSYDLEGYTGLSNAQMVKSLTTICHYLTLFAKEPLQVPYFTLTKETLIHFKDVKAIYAFLQVFFIIDVVILSFMIRSHLKESNVEFLNVTGKISVVIVAFFGFLSLTSFDEAFILMHQMLFRNNYWLIDPVKDPIIRIFPEMFFNHCLIGILFLIVVVNIVLQFLYRKVRHSL</sequence>
<dbReference type="PATRIC" id="fig|1410657.5.peg.289"/>
<dbReference type="Pfam" id="PF07314">
    <property type="entry name" value="Lit"/>
    <property type="match status" value="1"/>
</dbReference>
<keyword evidence="1" id="KW-1133">Transmembrane helix</keyword>
<name>A0A0R2HLA7_9FIRM</name>
<keyword evidence="1" id="KW-0472">Membrane</keyword>
<feature type="transmembrane region" description="Helical" evidence="1">
    <location>
        <begin position="12"/>
        <end position="38"/>
    </location>
</feature>